<evidence type="ECO:0000313" key="5">
    <source>
        <dbReference type="Proteomes" id="UP001642260"/>
    </source>
</evidence>
<accession>A0ABC8IWE4</accession>
<evidence type="ECO:0000256" key="2">
    <source>
        <dbReference type="ARBA" id="ARBA00022737"/>
    </source>
</evidence>
<reference evidence="4 5" key="1">
    <citation type="submission" date="2022-03" db="EMBL/GenBank/DDBJ databases">
        <authorList>
            <person name="Macdonald S."/>
            <person name="Ahmed S."/>
            <person name="Newling K."/>
        </authorList>
    </citation>
    <scope>NUCLEOTIDE SEQUENCE [LARGE SCALE GENOMIC DNA]</scope>
</reference>
<dbReference type="NCBIfam" id="TIGR00756">
    <property type="entry name" value="PPR"/>
    <property type="match status" value="3"/>
</dbReference>
<dbReference type="Pfam" id="PF01535">
    <property type="entry name" value="PPR"/>
    <property type="match status" value="1"/>
</dbReference>
<dbReference type="PROSITE" id="PS51375">
    <property type="entry name" value="PPR"/>
    <property type="match status" value="2"/>
</dbReference>
<comment type="caution">
    <text evidence="4">The sequence shown here is derived from an EMBL/GenBank/DDBJ whole genome shotgun (WGS) entry which is preliminary data.</text>
</comment>
<name>A0ABC8IWE4_ERUVS</name>
<comment type="similarity">
    <text evidence="1">Belongs to the PPR family. P subfamily.</text>
</comment>
<dbReference type="PANTHER" id="PTHR47932">
    <property type="entry name" value="ATPASE EXPRESSION PROTEIN 3"/>
    <property type="match status" value="1"/>
</dbReference>
<gene>
    <name evidence="4" type="ORF">ERUC_LOCUS3363</name>
</gene>
<protein>
    <recommendedName>
        <fullName evidence="6">Pentatricopeptide repeat-containing protein</fullName>
    </recommendedName>
</protein>
<dbReference type="EMBL" id="CAKOAT010058377">
    <property type="protein sequence ID" value="CAH8303245.1"/>
    <property type="molecule type" value="Genomic_DNA"/>
</dbReference>
<feature type="repeat" description="PPR" evidence="3">
    <location>
        <begin position="54"/>
        <end position="88"/>
    </location>
</feature>
<dbReference type="Proteomes" id="UP001642260">
    <property type="component" value="Unassembled WGS sequence"/>
</dbReference>
<evidence type="ECO:0000313" key="4">
    <source>
        <dbReference type="EMBL" id="CAH8303245.1"/>
    </source>
</evidence>
<dbReference type="AlphaFoldDB" id="A0ABC8IWE4"/>
<dbReference type="InterPro" id="IPR011990">
    <property type="entry name" value="TPR-like_helical_dom_sf"/>
</dbReference>
<evidence type="ECO:0000256" key="1">
    <source>
        <dbReference type="ARBA" id="ARBA00007626"/>
    </source>
</evidence>
<organism evidence="4 5">
    <name type="scientific">Eruca vesicaria subsp. sativa</name>
    <name type="common">Garden rocket</name>
    <name type="synonym">Eruca sativa</name>
    <dbReference type="NCBI Taxonomy" id="29727"/>
    <lineage>
        <taxon>Eukaryota</taxon>
        <taxon>Viridiplantae</taxon>
        <taxon>Streptophyta</taxon>
        <taxon>Embryophyta</taxon>
        <taxon>Tracheophyta</taxon>
        <taxon>Spermatophyta</taxon>
        <taxon>Magnoliopsida</taxon>
        <taxon>eudicotyledons</taxon>
        <taxon>Gunneridae</taxon>
        <taxon>Pentapetalae</taxon>
        <taxon>rosids</taxon>
        <taxon>malvids</taxon>
        <taxon>Brassicales</taxon>
        <taxon>Brassicaceae</taxon>
        <taxon>Brassiceae</taxon>
        <taxon>Eruca</taxon>
    </lineage>
</organism>
<dbReference type="Gene3D" id="1.25.40.10">
    <property type="entry name" value="Tetratricopeptide repeat domain"/>
    <property type="match status" value="2"/>
</dbReference>
<evidence type="ECO:0008006" key="6">
    <source>
        <dbReference type="Google" id="ProtNLM"/>
    </source>
</evidence>
<keyword evidence="2" id="KW-0677">Repeat</keyword>
<keyword evidence="5" id="KW-1185">Reference proteome</keyword>
<proteinExistence type="inferred from homology"/>
<feature type="repeat" description="PPR" evidence="3">
    <location>
        <begin position="1"/>
        <end position="29"/>
    </location>
</feature>
<evidence type="ECO:0000256" key="3">
    <source>
        <dbReference type="PROSITE-ProRule" id="PRU00708"/>
    </source>
</evidence>
<sequence>MIHGLCEMGWLGSARKLWFEMIEEKGMRPNEFTYSMMGTCALYGEMIKNGYGETTVSCNTMITGLCSYGRADQVFEVFTRMSEIEVARDAITYNALVQGFCKESKVERGISLPFCLTFHLTNFGF</sequence>
<dbReference type="PANTHER" id="PTHR47932:SF2">
    <property type="entry name" value="OS10G0484300 PROTEIN"/>
    <property type="match status" value="1"/>
</dbReference>
<dbReference type="Pfam" id="PF13041">
    <property type="entry name" value="PPR_2"/>
    <property type="match status" value="1"/>
</dbReference>
<dbReference type="InterPro" id="IPR002885">
    <property type="entry name" value="PPR_rpt"/>
</dbReference>